<evidence type="ECO:0000313" key="3">
    <source>
        <dbReference type="Proteomes" id="UP000010445"/>
    </source>
</evidence>
<dbReference type="HOGENOM" id="CLU_1591750_0_0_11"/>
<evidence type="ECO:0000313" key="2">
    <source>
        <dbReference type="EMBL" id="EKX92433.1"/>
    </source>
</evidence>
<dbReference type="PATRIC" id="fig|1035195.3.peg.91"/>
<dbReference type="AlphaFoldDB" id="L1MMG5"/>
<feature type="region of interest" description="Disordered" evidence="1">
    <location>
        <begin position="1"/>
        <end position="32"/>
    </location>
</feature>
<feature type="compositionally biased region" description="Basic and acidic residues" evidence="1">
    <location>
        <begin position="1"/>
        <end position="18"/>
    </location>
</feature>
<evidence type="ECO:0000256" key="1">
    <source>
        <dbReference type="SAM" id="MobiDB-lite"/>
    </source>
</evidence>
<accession>L1MMG5</accession>
<keyword evidence="3" id="KW-1185">Reference proteome</keyword>
<protein>
    <submittedName>
        <fullName evidence="2">Uncharacterized protein</fullName>
    </submittedName>
</protein>
<proteinExistence type="predicted"/>
<organism evidence="2 3">
    <name type="scientific">Corynebacterium durum F0235</name>
    <dbReference type="NCBI Taxonomy" id="1035195"/>
    <lineage>
        <taxon>Bacteria</taxon>
        <taxon>Bacillati</taxon>
        <taxon>Actinomycetota</taxon>
        <taxon>Actinomycetes</taxon>
        <taxon>Mycobacteriales</taxon>
        <taxon>Corynebacteriaceae</taxon>
        <taxon>Corynebacterium</taxon>
    </lineage>
</organism>
<reference evidence="2 3" key="1">
    <citation type="submission" date="2012-05" db="EMBL/GenBank/DDBJ databases">
        <authorList>
            <person name="Weinstock G."/>
            <person name="Sodergren E."/>
            <person name="Lobos E.A."/>
            <person name="Fulton L."/>
            <person name="Fulton R."/>
            <person name="Courtney L."/>
            <person name="Fronick C."/>
            <person name="O'Laughlin M."/>
            <person name="Godfrey J."/>
            <person name="Wilson R.M."/>
            <person name="Miner T."/>
            <person name="Farmer C."/>
            <person name="Delehaunty K."/>
            <person name="Cordes M."/>
            <person name="Minx P."/>
            <person name="Tomlinson C."/>
            <person name="Chen J."/>
            <person name="Wollam A."/>
            <person name="Pepin K.H."/>
            <person name="Bhonagiri V."/>
            <person name="Zhang X."/>
            <person name="Suruliraj S."/>
            <person name="Warren W."/>
            <person name="Mitreva M."/>
            <person name="Mardis E.R."/>
            <person name="Wilson R.K."/>
        </authorList>
    </citation>
    <scope>NUCLEOTIDE SEQUENCE [LARGE SCALE GENOMIC DNA]</scope>
    <source>
        <strain evidence="2 3">F0235</strain>
    </source>
</reference>
<dbReference type="Proteomes" id="UP000010445">
    <property type="component" value="Unassembled WGS sequence"/>
</dbReference>
<gene>
    <name evidence="2" type="ORF">HMPREF9997_00099</name>
</gene>
<feature type="compositionally biased region" description="Pro residues" evidence="1">
    <location>
        <begin position="19"/>
        <end position="28"/>
    </location>
</feature>
<comment type="caution">
    <text evidence="2">The sequence shown here is derived from an EMBL/GenBank/DDBJ whole genome shotgun (WGS) entry which is preliminary data.</text>
</comment>
<sequence length="167" mass="19293">MDNNPRKVNHDEIPKPKPPEGWTPPPGPTSEELREEALARLAKIDQCRAIEALIRDGWDDERIAAYQGVDVSKVRVVRQRMESEETSCPVTPKELGLRRAAGHMSDQDMMDRLRSWPYTFSRVVFDAIDYGDWDDVVWLREKGYISREEFGELKAITDPMPKRPDIL</sequence>
<name>L1MMG5_9CORY</name>
<dbReference type="EMBL" id="AMEM01000005">
    <property type="protein sequence ID" value="EKX92433.1"/>
    <property type="molecule type" value="Genomic_DNA"/>
</dbReference>